<dbReference type="SUPFAM" id="SSF53335">
    <property type="entry name" value="S-adenosyl-L-methionine-dependent methyltransferases"/>
    <property type="match status" value="1"/>
</dbReference>
<dbReference type="InterPro" id="IPR013216">
    <property type="entry name" value="Methyltransf_11"/>
</dbReference>
<accession>A0A3A4R663</accession>
<dbReference type="Gene3D" id="3.40.50.150">
    <property type="entry name" value="Vaccinia Virus protein VP39"/>
    <property type="match status" value="1"/>
</dbReference>
<organism evidence="2 3">
    <name type="scientific">Candidatus Auribacter fodinae</name>
    <dbReference type="NCBI Taxonomy" id="2093366"/>
    <lineage>
        <taxon>Bacteria</taxon>
        <taxon>Pseudomonadati</taxon>
        <taxon>Candidatus Auribacterota</taxon>
        <taxon>Candidatus Auribacteria</taxon>
        <taxon>Candidatus Auribacterales</taxon>
        <taxon>Candidatus Auribacteraceae</taxon>
        <taxon>Candidatus Auribacter</taxon>
    </lineage>
</organism>
<feature type="domain" description="Methyltransferase type 11" evidence="1">
    <location>
        <begin position="170"/>
        <end position="222"/>
    </location>
</feature>
<dbReference type="Proteomes" id="UP000266426">
    <property type="component" value="Unassembled WGS sequence"/>
</dbReference>
<proteinExistence type="predicted"/>
<dbReference type="AlphaFoldDB" id="A0A3A4R663"/>
<reference evidence="2 3" key="1">
    <citation type="journal article" date="2017" name="ISME J.">
        <title>Energy and carbon metabolisms in a deep terrestrial subsurface fluid microbial community.</title>
        <authorList>
            <person name="Momper L."/>
            <person name="Jungbluth S.P."/>
            <person name="Lee M.D."/>
            <person name="Amend J.P."/>
        </authorList>
    </citation>
    <scope>NUCLEOTIDE SEQUENCE [LARGE SCALE GENOMIC DNA]</scope>
    <source>
        <strain evidence="2">SURF_26</strain>
    </source>
</reference>
<gene>
    <name evidence="2" type="ORF">C4541_00850</name>
</gene>
<dbReference type="InterPro" id="IPR029063">
    <property type="entry name" value="SAM-dependent_MTases_sf"/>
</dbReference>
<protein>
    <recommendedName>
        <fullName evidence="1">Methyltransferase type 11 domain-containing protein</fullName>
    </recommendedName>
</protein>
<name>A0A3A4R663_9BACT</name>
<evidence type="ECO:0000259" key="1">
    <source>
        <dbReference type="Pfam" id="PF08241"/>
    </source>
</evidence>
<evidence type="ECO:0000313" key="3">
    <source>
        <dbReference type="Proteomes" id="UP000266426"/>
    </source>
</evidence>
<dbReference type="EMBL" id="QZJZ01000007">
    <property type="protein sequence ID" value="RJP61880.1"/>
    <property type="molecule type" value="Genomic_DNA"/>
</dbReference>
<dbReference type="GO" id="GO:0008757">
    <property type="term" value="F:S-adenosylmethionine-dependent methyltransferase activity"/>
    <property type="evidence" value="ECO:0007669"/>
    <property type="project" value="InterPro"/>
</dbReference>
<dbReference type="Pfam" id="PF08241">
    <property type="entry name" value="Methyltransf_11"/>
    <property type="match status" value="1"/>
</dbReference>
<comment type="caution">
    <text evidence="2">The sequence shown here is derived from an EMBL/GenBank/DDBJ whole genome shotgun (WGS) entry which is preliminary data.</text>
</comment>
<evidence type="ECO:0000313" key="2">
    <source>
        <dbReference type="EMBL" id="RJP61880.1"/>
    </source>
</evidence>
<sequence length="310" mass="35970">MCETHWQKYNCFLLNNKKILWVYFKLRVFRVVYAIKKKLIWDKCFNTIHHKKKNSDIVFDEKTVPAIISHLKKNNINVKEYTIDIDGYRQFVRDAQYTRFILYQKRGASKTFAEKSLEHYVAARLLELSSDDIYIDIANSCSPTPEIYNALYGATAYRQDLLYPEGMQGNIIGGDAGKMPLPDGFASKMAMHCAFEHFEGDADIRFIREAGRVLRSKGKLCIVPLYMFTDFAIKTNPVMLSGKVSFDEDSTLYCVKNWFERHGRFYDVPHLISRVMNNMGGLNLTVYSIKNAREADPSCYLRFAAVFEKK</sequence>